<name>A0ABT3MQU7_9GAMM</name>
<dbReference type="EMBL" id="JAPFCC010000001">
    <property type="protein sequence ID" value="MCW7551732.1"/>
    <property type="molecule type" value="Genomic_DNA"/>
</dbReference>
<proteinExistence type="predicted"/>
<dbReference type="RefSeq" id="WP_262566737.1">
    <property type="nucleotide sequence ID" value="NZ_JAPFCC010000001.1"/>
</dbReference>
<protein>
    <submittedName>
        <fullName evidence="1">Uncharacterized protein</fullName>
    </submittedName>
</protein>
<sequence length="685" mass="77743">MDGAKGAEALNLQKLYPGMDKEHVINSQGDFVNRKVRKLENTANYLNPSANQRKAHTDQHTEQESIYSRRIKILQTHGDFRSAVRQIETSEFTNEGGKLEVTPSNKLETSISGIKAFAKTPTTNTDTKAAISEAGLLRRSQKDLTLFFGHCLNSAQSPHAVFQLQHYINREAESKGISPGDQKTLLEQIDKKYDEMVKALPATLNQMTAPRPSPSNTVYSAERKKQAYVHELSVAMAKGQRNDLLKKSSRKLADAAVQAFTNNTNVLKPHNNDLEKTLSRYKSIEESTNNYLSPVLKLTENDSGKKMLKRAKEATLETVKTLQDQLNVIPKAVEGKKDSLNELHKLEQKTKVKTREAYKLAAQYEQAENKYLELKRAAGSSKFSRRFNIPYQIKRHENRQYKKQIQDKQNVTREELKNISTKIEQAQHKYSLQQSHLSQLIKQFGDSVSVVHPALPDPNKILKSSDYSETFNSLKKAGLLQEVDAIQAQEFFNKVDNAMLVTASVEYSQKPLADEFEKLVRNEGYSPRQALWILENSMDENIPGEFERGCQTAINFLTDHAALHPERTVEATPPYVQGIESELFQVNPHDVGSTSNAEVVQYFQKLTTEHPELSNEIDELCHFLIDGFEEDSEWVDENEMQDLFNDYFTAIQTGARELTENNGTMDSAFNIMTEYLVAREAELRS</sequence>
<reference evidence="1 2" key="1">
    <citation type="submission" date="2022-10" db="EMBL/GenBank/DDBJ databases">
        <title>High-quality genome sequences of two octocoral-associated bacteria, Endozoicomonas euniceicola EF212 and Endozoicomonas gorgoniicola PS125.</title>
        <authorList>
            <person name="Chiou Y.-J."/>
            <person name="Chen Y.-H."/>
        </authorList>
    </citation>
    <scope>NUCLEOTIDE SEQUENCE [LARGE SCALE GENOMIC DNA]</scope>
    <source>
        <strain evidence="1 2">PS125</strain>
    </source>
</reference>
<gene>
    <name evidence="1" type="ORF">NX722_03565</name>
</gene>
<organism evidence="1 2">
    <name type="scientific">Endozoicomonas gorgoniicola</name>
    <dbReference type="NCBI Taxonomy" id="1234144"/>
    <lineage>
        <taxon>Bacteria</taxon>
        <taxon>Pseudomonadati</taxon>
        <taxon>Pseudomonadota</taxon>
        <taxon>Gammaproteobacteria</taxon>
        <taxon>Oceanospirillales</taxon>
        <taxon>Endozoicomonadaceae</taxon>
        <taxon>Endozoicomonas</taxon>
    </lineage>
</organism>
<keyword evidence="2" id="KW-1185">Reference proteome</keyword>
<dbReference type="Proteomes" id="UP001209854">
    <property type="component" value="Unassembled WGS sequence"/>
</dbReference>
<comment type="caution">
    <text evidence="1">The sequence shown here is derived from an EMBL/GenBank/DDBJ whole genome shotgun (WGS) entry which is preliminary data.</text>
</comment>
<evidence type="ECO:0000313" key="2">
    <source>
        <dbReference type="Proteomes" id="UP001209854"/>
    </source>
</evidence>
<evidence type="ECO:0000313" key="1">
    <source>
        <dbReference type="EMBL" id="MCW7551732.1"/>
    </source>
</evidence>
<accession>A0ABT3MQU7</accession>